<dbReference type="AlphaFoldDB" id="A0A414IZK7"/>
<proteinExistence type="predicted"/>
<accession>A0A414IZK7</accession>
<gene>
    <name evidence="1" type="ORF">DW740_17460</name>
</gene>
<evidence type="ECO:0000313" key="1">
    <source>
        <dbReference type="EMBL" id="RHE35877.1"/>
    </source>
</evidence>
<sequence>MGAPSAIGKVGTTIGASEKILNFLSKPFIIGGISSGTSTLVGESLETMTGTNKRGIEQISLDVLEDLILGGILGGIGSKIKIKGLNAGRNNYQAIFAGGITRLVNGTGAMHLKTLLKGYIAQLVESIRDGVAGEIYDYIKTELFGCGGA</sequence>
<protein>
    <submittedName>
        <fullName evidence="1">Uncharacterized protein</fullName>
    </submittedName>
</protein>
<dbReference type="RefSeq" id="WP_118050760.1">
    <property type="nucleotide sequence ID" value="NZ_CABJFK010000029.1"/>
</dbReference>
<reference evidence="1 2" key="1">
    <citation type="submission" date="2018-08" db="EMBL/GenBank/DDBJ databases">
        <title>A genome reference for cultivated species of the human gut microbiota.</title>
        <authorList>
            <person name="Zou Y."/>
            <person name="Xue W."/>
            <person name="Luo G."/>
        </authorList>
    </citation>
    <scope>NUCLEOTIDE SEQUENCE [LARGE SCALE GENOMIC DNA]</scope>
    <source>
        <strain evidence="1 2">AM28-23</strain>
    </source>
</reference>
<evidence type="ECO:0000313" key="2">
    <source>
        <dbReference type="Proteomes" id="UP000283745"/>
    </source>
</evidence>
<organism evidence="1 2">
    <name type="scientific">Blautia obeum</name>
    <dbReference type="NCBI Taxonomy" id="40520"/>
    <lineage>
        <taxon>Bacteria</taxon>
        <taxon>Bacillati</taxon>
        <taxon>Bacillota</taxon>
        <taxon>Clostridia</taxon>
        <taxon>Lachnospirales</taxon>
        <taxon>Lachnospiraceae</taxon>
        <taxon>Blautia</taxon>
    </lineage>
</organism>
<name>A0A414IZK7_9FIRM</name>
<dbReference type="Proteomes" id="UP000283745">
    <property type="component" value="Unassembled WGS sequence"/>
</dbReference>
<comment type="caution">
    <text evidence="1">The sequence shown here is derived from an EMBL/GenBank/DDBJ whole genome shotgun (WGS) entry which is preliminary data.</text>
</comment>
<dbReference type="EMBL" id="QSKF01000029">
    <property type="protein sequence ID" value="RHE35877.1"/>
    <property type="molecule type" value="Genomic_DNA"/>
</dbReference>